<dbReference type="AlphaFoldDB" id="A0A2S9H326"/>
<sequence length="175" mass="17953">MNAVLTHTPLWVWAILALLIQRGLVAAQPNSVTLPRLFLLPLIFTVLGAMGLARTGSLLPAALVAAAAGLVLGAAAGWGLFAGQSGYVWDQQSGQLQRPGSWLMLVCSLVAFVLKFGLATVAGWQPELLAGTGGALLTGLVPGIASGLLWGASATQLLLGRTRLSTDGSGGLTWN</sequence>
<evidence type="ECO:0000256" key="1">
    <source>
        <dbReference type="SAM" id="Phobius"/>
    </source>
</evidence>
<keyword evidence="1" id="KW-0472">Membrane</keyword>
<proteinExistence type="predicted"/>
<dbReference type="EMBL" id="PUGF01000003">
    <property type="protein sequence ID" value="PRC94385.1"/>
    <property type="molecule type" value="Genomic_DNA"/>
</dbReference>
<organism evidence="2 3">
    <name type="scientific">Solimicrobium silvestre</name>
    <dbReference type="NCBI Taxonomy" id="2099400"/>
    <lineage>
        <taxon>Bacteria</taxon>
        <taxon>Pseudomonadati</taxon>
        <taxon>Pseudomonadota</taxon>
        <taxon>Betaproteobacteria</taxon>
        <taxon>Burkholderiales</taxon>
        <taxon>Oxalobacteraceae</taxon>
        <taxon>Solimicrobium</taxon>
    </lineage>
</organism>
<dbReference type="InterPro" id="IPR046730">
    <property type="entry name" value="DUF6622"/>
</dbReference>
<evidence type="ECO:0000313" key="2">
    <source>
        <dbReference type="EMBL" id="PRC94385.1"/>
    </source>
</evidence>
<reference evidence="2 3" key="1">
    <citation type="submission" date="2018-02" db="EMBL/GenBank/DDBJ databases">
        <title>Solimicrobium silvestre gen. nov., sp. nov., isolated from alpine forest soil.</title>
        <authorList>
            <person name="Margesin R."/>
            <person name="Albuquerque L."/>
            <person name="Zhang D.-C."/>
            <person name="Froufe H.J.C."/>
            <person name="Severino R."/>
            <person name="Roxo I."/>
            <person name="Egas C."/>
            <person name="Da Costa M.S."/>
        </authorList>
    </citation>
    <scope>NUCLEOTIDE SEQUENCE [LARGE SCALE GENOMIC DNA]</scope>
    <source>
        <strain evidence="2 3">S20-91</strain>
    </source>
</reference>
<name>A0A2S9H326_9BURK</name>
<keyword evidence="1" id="KW-0812">Transmembrane</keyword>
<gene>
    <name evidence="2" type="ORF">S2091_1006</name>
</gene>
<feature type="transmembrane region" description="Helical" evidence="1">
    <location>
        <begin position="60"/>
        <end position="81"/>
    </location>
</feature>
<feature type="transmembrane region" description="Helical" evidence="1">
    <location>
        <begin position="128"/>
        <end position="150"/>
    </location>
</feature>
<accession>A0A2S9H326</accession>
<feature type="transmembrane region" description="Helical" evidence="1">
    <location>
        <begin position="101"/>
        <end position="121"/>
    </location>
</feature>
<dbReference type="Proteomes" id="UP000237839">
    <property type="component" value="Unassembled WGS sequence"/>
</dbReference>
<feature type="transmembrane region" description="Helical" evidence="1">
    <location>
        <begin position="37"/>
        <end position="53"/>
    </location>
</feature>
<keyword evidence="3" id="KW-1185">Reference proteome</keyword>
<keyword evidence="1" id="KW-1133">Transmembrane helix</keyword>
<dbReference type="OrthoDB" id="3034721at2"/>
<protein>
    <submittedName>
        <fullName evidence="2">Uncharacterized protein</fullName>
    </submittedName>
</protein>
<dbReference type="RefSeq" id="WP_105530705.1">
    <property type="nucleotide sequence ID" value="NZ_PUGF01000003.1"/>
</dbReference>
<evidence type="ECO:0000313" key="3">
    <source>
        <dbReference type="Proteomes" id="UP000237839"/>
    </source>
</evidence>
<comment type="caution">
    <text evidence="2">The sequence shown here is derived from an EMBL/GenBank/DDBJ whole genome shotgun (WGS) entry which is preliminary data.</text>
</comment>
<dbReference type="Pfam" id="PF20327">
    <property type="entry name" value="DUF6622"/>
    <property type="match status" value="1"/>
</dbReference>